<name>A0A225NHI0_9RHOB</name>
<keyword evidence="1 4" id="KW-0808">Transferase</keyword>
<dbReference type="EMBL" id="AQQR01000004">
    <property type="protein sequence ID" value="OWU73276.1"/>
    <property type="molecule type" value="Genomic_DNA"/>
</dbReference>
<dbReference type="RefSeq" id="WP_233152114.1">
    <property type="nucleotide sequence ID" value="NZ_AQQR01000004.1"/>
</dbReference>
<evidence type="ECO:0000259" key="3">
    <source>
        <dbReference type="PROSITE" id="PS51186"/>
    </source>
</evidence>
<evidence type="ECO:0000256" key="2">
    <source>
        <dbReference type="ARBA" id="ARBA00023315"/>
    </source>
</evidence>
<dbReference type="AlphaFoldDB" id="A0A225NHI0"/>
<protein>
    <submittedName>
        <fullName evidence="4">GNAT family acetyltransferase</fullName>
    </submittedName>
</protein>
<dbReference type="SUPFAM" id="SSF55729">
    <property type="entry name" value="Acyl-CoA N-acyltransferases (Nat)"/>
    <property type="match status" value="1"/>
</dbReference>
<dbReference type="CDD" id="cd04301">
    <property type="entry name" value="NAT_SF"/>
    <property type="match status" value="1"/>
</dbReference>
<dbReference type="Pfam" id="PF00583">
    <property type="entry name" value="Acetyltransf_1"/>
    <property type="match status" value="1"/>
</dbReference>
<reference evidence="4 5" key="1">
    <citation type="submission" date="2013-04" db="EMBL/GenBank/DDBJ databases">
        <title>Oceanicola sp. 22II1-22F33 Genome Sequencing.</title>
        <authorList>
            <person name="Lai Q."/>
            <person name="Li G."/>
            <person name="Shao Z."/>
        </authorList>
    </citation>
    <scope>NUCLEOTIDE SEQUENCE [LARGE SCALE GENOMIC DNA]</scope>
    <source>
        <strain evidence="4 5">22II1-22F33</strain>
    </source>
</reference>
<comment type="caution">
    <text evidence="4">The sequence shown here is derived from an EMBL/GenBank/DDBJ whole genome shotgun (WGS) entry which is preliminary data.</text>
</comment>
<dbReference type="InterPro" id="IPR016181">
    <property type="entry name" value="Acyl_CoA_acyltransferase"/>
</dbReference>
<dbReference type="Proteomes" id="UP000215377">
    <property type="component" value="Unassembled WGS sequence"/>
</dbReference>
<dbReference type="InterPro" id="IPR000182">
    <property type="entry name" value="GNAT_dom"/>
</dbReference>
<evidence type="ECO:0000256" key="1">
    <source>
        <dbReference type="ARBA" id="ARBA00022679"/>
    </source>
</evidence>
<dbReference type="Gene3D" id="3.40.630.30">
    <property type="match status" value="1"/>
</dbReference>
<proteinExistence type="predicted"/>
<feature type="domain" description="N-acetyltransferase" evidence="3">
    <location>
        <begin position="1"/>
        <end position="142"/>
    </location>
</feature>
<organism evidence="4 5">
    <name type="scientific">Marinibacterium profundimaris</name>
    <dbReference type="NCBI Taxonomy" id="1679460"/>
    <lineage>
        <taxon>Bacteria</taxon>
        <taxon>Pseudomonadati</taxon>
        <taxon>Pseudomonadota</taxon>
        <taxon>Alphaproteobacteria</taxon>
        <taxon>Rhodobacterales</taxon>
        <taxon>Paracoccaceae</taxon>
        <taxon>Marinibacterium</taxon>
    </lineage>
</organism>
<dbReference type="PANTHER" id="PTHR43877">
    <property type="entry name" value="AMINOALKYLPHOSPHONATE N-ACETYLTRANSFERASE-RELATED-RELATED"/>
    <property type="match status" value="1"/>
</dbReference>
<dbReference type="GO" id="GO:0016747">
    <property type="term" value="F:acyltransferase activity, transferring groups other than amino-acyl groups"/>
    <property type="evidence" value="ECO:0007669"/>
    <property type="project" value="InterPro"/>
</dbReference>
<sequence length="142" mass="15587">MTPATPADAGRLAALRVEAMRPSLEAAGRFDPVRARERFLSGFVARDTQVIRSEGELAGFFVVRDRGDHLYLDHLYLAAAFQGQGIGGRVVRALQEEARRRGIPVRLLALNGSPAGRFYQSLGFRAVARDALDTQYEWQAGG</sequence>
<evidence type="ECO:0000313" key="4">
    <source>
        <dbReference type="EMBL" id="OWU73276.1"/>
    </source>
</evidence>
<gene>
    <name evidence="4" type="ORF">ATO3_11280</name>
</gene>
<evidence type="ECO:0000313" key="5">
    <source>
        <dbReference type="Proteomes" id="UP000215377"/>
    </source>
</evidence>
<keyword evidence="5" id="KW-1185">Reference proteome</keyword>
<accession>A0A225NHI0</accession>
<dbReference type="PROSITE" id="PS51186">
    <property type="entry name" value="GNAT"/>
    <property type="match status" value="1"/>
</dbReference>
<keyword evidence="2" id="KW-0012">Acyltransferase</keyword>
<dbReference type="InterPro" id="IPR050832">
    <property type="entry name" value="Bact_Acetyltransf"/>
</dbReference>